<gene>
    <name evidence="2" type="ORF">EPA93_09510</name>
</gene>
<name>A0A4P6JLY6_KTERU</name>
<dbReference type="OrthoDB" id="116031at2"/>
<evidence type="ECO:0000313" key="2">
    <source>
        <dbReference type="EMBL" id="QBD76235.1"/>
    </source>
</evidence>
<dbReference type="RefSeq" id="WP_129886830.1">
    <property type="nucleotide sequence ID" value="NZ_CP035758.1"/>
</dbReference>
<dbReference type="KEGG" id="kbs:EPA93_09510"/>
<dbReference type="EMBL" id="CP035758">
    <property type="protein sequence ID" value="QBD76235.1"/>
    <property type="molecule type" value="Genomic_DNA"/>
</dbReference>
<proteinExistence type="predicted"/>
<dbReference type="Gene3D" id="2.30.110.10">
    <property type="entry name" value="Electron Transport, Fmn-binding Protein, Chain A"/>
    <property type="match status" value="1"/>
</dbReference>
<dbReference type="PANTHER" id="PTHR34071">
    <property type="entry name" value="5-NITROIMIDAZOLE ANTIBIOTICS RESISTANCE PROTEIN, NIMA-FAMILY-RELATED PROTEIN-RELATED"/>
    <property type="match status" value="1"/>
</dbReference>
<feature type="region of interest" description="Disordered" evidence="1">
    <location>
        <begin position="1"/>
        <end position="20"/>
    </location>
</feature>
<dbReference type="SUPFAM" id="SSF50475">
    <property type="entry name" value="FMN-binding split barrel"/>
    <property type="match status" value="1"/>
</dbReference>
<accession>A0A4P6JLY6</accession>
<dbReference type="Proteomes" id="UP000290365">
    <property type="component" value="Chromosome"/>
</dbReference>
<reference evidence="2 3" key="1">
    <citation type="submission" date="2019-01" db="EMBL/GenBank/DDBJ databases">
        <title>Ktedonosporobacter rubrisoli SCAWS-G2.</title>
        <authorList>
            <person name="Huang Y."/>
            <person name="Yan B."/>
        </authorList>
    </citation>
    <scope>NUCLEOTIDE SEQUENCE [LARGE SCALE GENOMIC DNA]</scope>
    <source>
        <strain evidence="2 3">SCAWS-G2</strain>
    </source>
</reference>
<dbReference type="InterPro" id="IPR012349">
    <property type="entry name" value="Split_barrel_FMN-bd"/>
</dbReference>
<organism evidence="2 3">
    <name type="scientific">Ktedonosporobacter rubrisoli</name>
    <dbReference type="NCBI Taxonomy" id="2509675"/>
    <lineage>
        <taxon>Bacteria</taxon>
        <taxon>Bacillati</taxon>
        <taxon>Chloroflexota</taxon>
        <taxon>Ktedonobacteria</taxon>
        <taxon>Ktedonobacterales</taxon>
        <taxon>Ktedonosporobacteraceae</taxon>
        <taxon>Ktedonosporobacter</taxon>
    </lineage>
</organism>
<sequence length="191" mass="22308">MPKDYNLDATPANKQRRPQHAREDEWIKALLTRAQIAHIATRWEEQPFINPTTYWYDSARNTIFFHSNIIGRVRANSEQHDKVCLEVSEFGKLLPSNLAVEFSLQYASAIVFGTIRPLSENEEKRYALYGLIQKYFPHMSPGKEYRPITDKELVRTSVYAIEIESWSGKENWEERADQGDEWPPLPAEFFA</sequence>
<evidence type="ECO:0000256" key="1">
    <source>
        <dbReference type="SAM" id="MobiDB-lite"/>
    </source>
</evidence>
<keyword evidence="3" id="KW-1185">Reference proteome</keyword>
<dbReference type="InterPro" id="IPR024747">
    <property type="entry name" value="Pyridox_Oxase-rel"/>
</dbReference>
<dbReference type="AlphaFoldDB" id="A0A4P6JLY6"/>
<dbReference type="Pfam" id="PF12900">
    <property type="entry name" value="Pyridox_ox_2"/>
    <property type="match status" value="1"/>
</dbReference>
<protein>
    <submittedName>
        <fullName evidence="2">Pyridoxamine 5'-phosphate oxidase family protein</fullName>
    </submittedName>
</protein>
<evidence type="ECO:0000313" key="3">
    <source>
        <dbReference type="Proteomes" id="UP000290365"/>
    </source>
</evidence>
<dbReference type="PANTHER" id="PTHR34071:SF2">
    <property type="entry name" value="FLAVIN-NUCLEOTIDE-BINDING PROTEIN"/>
    <property type="match status" value="1"/>
</dbReference>